<dbReference type="EMBL" id="JADQBC010000110">
    <property type="protein sequence ID" value="MBR8829129.1"/>
    <property type="molecule type" value="Genomic_DNA"/>
</dbReference>
<dbReference type="AlphaFoldDB" id="A0A941GSP2"/>
<sequence>MHAKSLLVRGGEKKITNWDIEEGNEENKLGIKSLEKQCSKKQTSYNSQKEQGDRPVPD</sequence>
<name>A0A941GSP2_9CHRO</name>
<proteinExistence type="predicted"/>
<evidence type="ECO:0000256" key="1">
    <source>
        <dbReference type="SAM" id="MobiDB-lite"/>
    </source>
</evidence>
<evidence type="ECO:0000313" key="2">
    <source>
        <dbReference type="EMBL" id="MBR8829129.1"/>
    </source>
</evidence>
<reference evidence="2" key="1">
    <citation type="submission" date="2021-02" db="EMBL/GenBank/DDBJ databases">
        <title>Metagenome analyses of Stigonema ocellatum DSM 106950, Chlorogloea purpurea SAG 13.99 and Gomphosphaeria aponina DSM 107014.</title>
        <authorList>
            <person name="Marter P."/>
            <person name="Huang S."/>
        </authorList>
    </citation>
    <scope>NUCLEOTIDE SEQUENCE</scope>
    <source>
        <strain evidence="2">JP213</strain>
    </source>
</reference>
<dbReference type="Proteomes" id="UP000767446">
    <property type="component" value="Unassembled WGS sequence"/>
</dbReference>
<organism evidence="2 3">
    <name type="scientific">Gomphosphaeria aponina SAG 52.96 = DSM 107014</name>
    <dbReference type="NCBI Taxonomy" id="1521640"/>
    <lineage>
        <taxon>Bacteria</taxon>
        <taxon>Bacillati</taxon>
        <taxon>Cyanobacteriota</taxon>
        <taxon>Cyanophyceae</taxon>
        <taxon>Oscillatoriophycideae</taxon>
        <taxon>Chroococcales</taxon>
        <taxon>Gomphosphaeriaceae</taxon>
        <taxon>Gomphosphaeria</taxon>
    </lineage>
</organism>
<gene>
    <name evidence="2" type="ORF">DSM107014_14735</name>
</gene>
<comment type="caution">
    <text evidence="2">The sequence shown here is derived from an EMBL/GenBank/DDBJ whole genome shotgun (WGS) entry which is preliminary data.</text>
</comment>
<feature type="region of interest" description="Disordered" evidence="1">
    <location>
        <begin position="36"/>
        <end position="58"/>
    </location>
</feature>
<accession>A0A941GSP2</accession>
<evidence type="ECO:0000313" key="3">
    <source>
        <dbReference type="Proteomes" id="UP000767446"/>
    </source>
</evidence>
<protein>
    <submittedName>
        <fullName evidence="2">Uncharacterized protein</fullName>
    </submittedName>
</protein>
<feature type="compositionally biased region" description="Polar residues" evidence="1">
    <location>
        <begin position="40"/>
        <end position="49"/>
    </location>
</feature>